<evidence type="ECO:0000256" key="5">
    <source>
        <dbReference type="ARBA" id="ARBA00022723"/>
    </source>
</evidence>
<dbReference type="Pfam" id="PF00069">
    <property type="entry name" value="Pkinase"/>
    <property type="match status" value="1"/>
</dbReference>
<accession>A0AAV1EMH7</accession>
<dbReference type="GO" id="GO:0005737">
    <property type="term" value="C:cytoplasm"/>
    <property type="evidence" value="ECO:0007669"/>
    <property type="project" value="TreeGrafter"/>
</dbReference>
<keyword evidence="10" id="KW-0524">Neurogenesis</keyword>
<evidence type="ECO:0000256" key="13">
    <source>
        <dbReference type="ARBA" id="ARBA00048679"/>
    </source>
</evidence>
<feature type="region of interest" description="Disordered" evidence="16">
    <location>
        <begin position="346"/>
        <end position="398"/>
    </location>
</feature>
<feature type="compositionally biased region" description="Basic and acidic residues" evidence="16">
    <location>
        <begin position="358"/>
        <end position="368"/>
    </location>
</feature>
<feature type="compositionally biased region" description="Polar residues" evidence="16">
    <location>
        <begin position="734"/>
        <end position="743"/>
    </location>
</feature>
<evidence type="ECO:0000259" key="17">
    <source>
        <dbReference type="PROSITE" id="PS50011"/>
    </source>
</evidence>
<evidence type="ECO:0000256" key="6">
    <source>
        <dbReference type="ARBA" id="ARBA00022741"/>
    </source>
</evidence>
<protein>
    <submittedName>
        <fullName evidence="18">Serine/threonine-protein kinase BRSK2-like isoform X4</fullName>
    </submittedName>
</protein>
<evidence type="ECO:0000256" key="9">
    <source>
        <dbReference type="ARBA" id="ARBA00022842"/>
    </source>
</evidence>
<dbReference type="FunFam" id="1.10.510.10:FF:000064">
    <property type="entry name" value="BR serine/threonine-protein kinase 2"/>
    <property type="match status" value="1"/>
</dbReference>
<dbReference type="Gene3D" id="1.10.510.10">
    <property type="entry name" value="Transferase(Phosphotransferase) domain 1"/>
    <property type="match status" value="1"/>
</dbReference>
<dbReference type="GO" id="GO:0005524">
    <property type="term" value="F:ATP binding"/>
    <property type="evidence" value="ECO:0007669"/>
    <property type="project" value="UniProtKB-UniRule"/>
</dbReference>
<dbReference type="AlphaFoldDB" id="A0AAV1EMH7"/>
<reference evidence="18" key="1">
    <citation type="submission" date="2023-08" db="EMBL/GenBank/DDBJ databases">
        <authorList>
            <person name="Alioto T."/>
            <person name="Alioto T."/>
            <person name="Gomez Garrido J."/>
        </authorList>
    </citation>
    <scope>NUCLEOTIDE SEQUENCE</scope>
</reference>
<evidence type="ECO:0000256" key="12">
    <source>
        <dbReference type="ARBA" id="ARBA00048291"/>
    </source>
</evidence>
<dbReference type="InterPro" id="IPR017441">
    <property type="entry name" value="Protein_kinase_ATP_BS"/>
</dbReference>
<dbReference type="InterPro" id="IPR048622">
    <property type="entry name" value="BRSK1_2-like_UBA"/>
</dbReference>
<dbReference type="SUPFAM" id="SSF56112">
    <property type="entry name" value="Protein kinase-like (PK-like)"/>
    <property type="match status" value="1"/>
</dbReference>
<feature type="region of interest" description="Disordered" evidence="16">
    <location>
        <begin position="425"/>
        <end position="535"/>
    </location>
</feature>
<sequence>MSSSGKDANSGHYANYVGPYRLEKTLGKGQTGLVKLGIHCVTCQKVAIKIVNREKLSESVLMKVEREIAILKLIEHPHVLKLHDVYENKKYLYLVLEHVSGGELFDYLVKKGRLTPKEARKFFRQIISALDFCHSHSICHRDLKPENLLLDEKNNIRIADFGMASLQVGDSLLETSCGSPHYACPEVIRGEKYDGRKADAWSCGVILFALLVGALPFDDDNLRNLLEKVKLGVFHMPHFIPPDCQNLLRGMIEVDAGKRLTLEQIQKHTWYLAGKNEPEPEQPVPRKVAIRTLAAAEEIDPDVLESMHSLGCFRDKDKLTKDLLSEEDNQEKMIYFLLLDRKERYPSHEDQNLPPRNEIADPPRKRVDSPMLSRHGKRRPERKSMEVLSVTEGGSPVPVRRAIDMATHGQSKSVFSKSLDITNANCSKEERSRSISGASSGLSTSPLSSPRVTPHPSPRGSPLPTPKGTPVHTPKDSPAGTPSPTPPPSPSIGGMPWRTRLNSIKNSFLGSPRFHRRKMQVPTQEDMSSLTPDSSPELAKKSWFGNFINLEKEEQIFIVIRDKPLSSIKADIVHAFLSIPSLSHSVISQTSFRAEYKSTAGPTVFQKPVKFQVDITYTESTSATKDNGIYSVTFTLLSGPSRRFKRVVETIQAQLLSTNDQPGIQPQISGSPLSNFFDVIKQLFSDEKNIQPSHPPGAPATPSSPAKHAPSSKPNQPPPNDSKCPPGKDKTKMAASNRTQEQP</sequence>
<dbReference type="EMBL" id="OY660864">
    <property type="protein sequence ID" value="CAJ1049930.1"/>
    <property type="molecule type" value="Genomic_DNA"/>
</dbReference>
<evidence type="ECO:0000256" key="10">
    <source>
        <dbReference type="ARBA" id="ARBA00022902"/>
    </source>
</evidence>
<feature type="binding site" evidence="15">
    <location>
        <position position="49"/>
    </location>
    <ligand>
        <name>ATP</name>
        <dbReference type="ChEBI" id="CHEBI:30616"/>
    </ligand>
</feature>
<keyword evidence="5" id="KW-0479">Metal-binding</keyword>
<dbReference type="PROSITE" id="PS50011">
    <property type="entry name" value="PROTEIN_KINASE_DOM"/>
    <property type="match status" value="1"/>
</dbReference>
<dbReference type="CDD" id="cd14340">
    <property type="entry name" value="UBA_BRSK"/>
    <property type="match status" value="1"/>
</dbReference>
<keyword evidence="19" id="KW-1185">Reference proteome</keyword>
<dbReference type="PROSITE" id="PS00108">
    <property type="entry name" value="PROTEIN_KINASE_ST"/>
    <property type="match status" value="1"/>
</dbReference>
<comment type="catalytic activity">
    <reaction evidence="14">
        <text>L-threonyl-[tau protein] + ATP = O-phospho-L-threonyl-[tau protein] + ADP + H(+)</text>
        <dbReference type="Rhea" id="RHEA:53904"/>
        <dbReference type="Rhea" id="RHEA-COMP:13703"/>
        <dbReference type="Rhea" id="RHEA-COMP:13704"/>
        <dbReference type="ChEBI" id="CHEBI:15378"/>
        <dbReference type="ChEBI" id="CHEBI:30013"/>
        <dbReference type="ChEBI" id="CHEBI:30616"/>
        <dbReference type="ChEBI" id="CHEBI:61977"/>
        <dbReference type="ChEBI" id="CHEBI:456216"/>
        <dbReference type="EC" id="2.7.11.26"/>
    </reaction>
</comment>
<evidence type="ECO:0000256" key="2">
    <source>
        <dbReference type="ARBA" id="ARBA00006234"/>
    </source>
</evidence>
<dbReference type="SMART" id="SM00220">
    <property type="entry name" value="S_TKc"/>
    <property type="match status" value="1"/>
</dbReference>
<dbReference type="GO" id="GO:0046872">
    <property type="term" value="F:metal ion binding"/>
    <property type="evidence" value="ECO:0007669"/>
    <property type="project" value="UniProtKB-KW"/>
</dbReference>
<keyword evidence="8 15" id="KW-0067">ATP-binding</keyword>
<keyword evidence="4" id="KW-0808">Transferase</keyword>
<dbReference type="InterPro" id="IPR011009">
    <property type="entry name" value="Kinase-like_dom_sf"/>
</dbReference>
<evidence type="ECO:0000256" key="8">
    <source>
        <dbReference type="ARBA" id="ARBA00022840"/>
    </source>
</evidence>
<dbReference type="FunFam" id="3.30.200.20:FF:000003">
    <property type="entry name" value="Non-specific serine/threonine protein kinase"/>
    <property type="match status" value="1"/>
</dbReference>
<feature type="compositionally biased region" description="Low complexity" evidence="16">
    <location>
        <begin position="700"/>
        <end position="714"/>
    </location>
</feature>
<evidence type="ECO:0000256" key="14">
    <source>
        <dbReference type="ARBA" id="ARBA00048878"/>
    </source>
</evidence>
<proteinExistence type="inferred from homology"/>
<evidence type="ECO:0000256" key="11">
    <source>
        <dbReference type="ARBA" id="ARBA00047899"/>
    </source>
</evidence>
<evidence type="ECO:0000256" key="3">
    <source>
        <dbReference type="ARBA" id="ARBA00022527"/>
    </source>
</evidence>
<feature type="compositionally biased region" description="Polar residues" evidence="16">
    <location>
        <begin position="500"/>
        <end position="509"/>
    </location>
</feature>
<dbReference type="InterPro" id="IPR008271">
    <property type="entry name" value="Ser/Thr_kinase_AS"/>
</dbReference>
<feature type="region of interest" description="Disordered" evidence="16">
    <location>
        <begin position="688"/>
        <end position="743"/>
    </location>
</feature>
<feature type="domain" description="Protein kinase" evidence="17">
    <location>
        <begin position="20"/>
        <end position="271"/>
    </location>
</feature>
<dbReference type="GO" id="GO:0050321">
    <property type="term" value="F:tau-protein kinase activity"/>
    <property type="evidence" value="ECO:0007669"/>
    <property type="project" value="UniProtKB-EC"/>
</dbReference>
<name>A0AAV1EMH7_XYRNO</name>
<evidence type="ECO:0000256" key="15">
    <source>
        <dbReference type="PROSITE-ProRule" id="PRU10141"/>
    </source>
</evidence>
<keyword evidence="6 15" id="KW-0547">Nucleotide-binding</keyword>
<keyword evidence="9" id="KW-0460">Magnesium</keyword>
<dbReference type="CDD" id="cd14081">
    <property type="entry name" value="STKc_BRSK1_2"/>
    <property type="match status" value="1"/>
</dbReference>
<gene>
    <name evidence="18" type="ORF">XNOV1_A041898</name>
</gene>
<comment type="catalytic activity">
    <reaction evidence="11">
        <text>L-threonyl-[protein] + ATP = O-phospho-L-threonyl-[protein] + ADP + H(+)</text>
        <dbReference type="Rhea" id="RHEA:46608"/>
        <dbReference type="Rhea" id="RHEA-COMP:11060"/>
        <dbReference type="Rhea" id="RHEA-COMP:11605"/>
        <dbReference type="ChEBI" id="CHEBI:15378"/>
        <dbReference type="ChEBI" id="CHEBI:30013"/>
        <dbReference type="ChEBI" id="CHEBI:30616"/>
        <dbReference type="ChEBI" id="CHEBI:61977"/>
        <dbReference type="ChEBI" id="CHEBI:456216"/>
        <dbReference type="EC" id="2.7.11.1"/>
    </reaction>
</comment>
<dbReference type="PANTHER" id="PTHR24346:SF108">
    <property type="entry name" value="BR SERINE_THREONINE KINASE 1"/>
    <property type="match status" value="1"/>
</dbReference>
<comment type="cofactor">
    <cofactor evidence="1">
        <name>Mg(2+)</name>
        <dbReference type="ChEBI" id="CHEBI:18420"/>
    </cofactor>
</comment>
<evidence type="ECO:0000256" key="4">
    <source>
        <dbReference type="ARBA" id="ARBA00022679"/>
    </source>
</evidence>
<evidence type="ECO:0000313" key="18">
    <source>
        <dbReference type="EMBL" id="CAJ1049930.1"/>
    </source>
</evidence>
<comment type="catalytic activity">
    <reaction evidence="12">
        <text>L-seryl-[tau protein] + ATP = O-phospho-L-seryl-[tau protein] + ADP + H(+)</text>
        <dbReference type="Rhea" id="RHEA:12801"/>
        <dbReference type="Rhea" id="RHEA-COMP:13701"/>
        <dbReference type="Rhea" id="RHEA-COMP:13702"/>
        <dbReference type="ChEBI" id="CHEBI:15378"/>
        <dbReference type="ChEBI" id="CHEBI:29999"/>
        <dbReference type="ChEBI" id="CHEBI:30616"/>
        <dbReference type="ChEBI" id="CHEBI:83421"/>
        <dbReference type="ChEBI" id="CHEBI:456216"/>
        <dbReference type="EC" id="2.7.11.26"/>
    </reaction>
</comment>
<comment type="similarity">
    <text evidence="2">Belongs to the protein kinase superfamily. CAMK Ser/Thr protein kinase family. SNF1 subfamily.</text>
</comment>
<organism evidence="18 19">
    <name type="scientific">Xyrichtys novacula</name>
    <name type="common">Pearly razorfish</name>
    <name type="synonym">Hemipteronotus novacula</name>
    <dbReference type="NCBI Taxonomy" id="13765"/>
    <lineage>
        <taxon>Eukaryota</taxon>
        <taxon>Metazoa</taxon>
        <taxon>Chordata</taxon>
        <taxon>Craniata</taxon>
        <taxon>Vertebrata</taxon>
        <taxon>Euteleostomi</taxon>
        <taxon>Actinopterygii</taxon>
        <taxon>Neopterygii</taxon>
        <taxon>Teleostei</taxon>
        <taxon>Neoteleostei</taxon>
        <taxon>Acanthomorphata</taxon>
        <taxon>Eupercaria</taxon>
        <taxon>Labriformes</taxon>
        <taxon>Labridae</taxon>
        <taxon>Xyrichtys</taxon>
    </lineage>
</organism>
<evidence type="ECO:0000256" key="7">
    <source>
        <dbReference type="ARBA" id="ARBA00022777"/>
    </source>
</evidence>
<keyword evidence="7 18" id="KW-0418">Kinase</keyword>
<dbReference type="PANTHER" id="PTHR24346">
    <property type="entry name" value="MAP/MICROTUBULE AFFINITY-REGULATING KINASE"/>
    <property type="match status" value="1"/>
</dbReference>
<feature type="compositionally biased region" description="Pro residues" evidence="16">
    <location>
        <begin position="481"/>
        <end position="490"/>
    </location>
</feature>
<evidence type="ECO:0000313" key="19">
    <source>
        <dbReference type="Proteomes" id="UP001178508"/>
    </source>
</evidence>
<dbReference type="Pfam" id="PF21115">
    <property type="entry name" value="UBA_BRSK"/>
    <property type="match status" value="1"/>
</dbReference>
<evidence type="ECO:0000256" key="16">
    <source>
        <dbReference type="SAM" id="MobiDB-lite"/>
    </source>
</evidence>
<feature type="compositionally biased region" description="Pro residues" evidence="16">
    <location>
        <begin position="453"/>
        <end position="467"/>
    </location>
</feature>
<feature type="compositionally biased region" description="Low complexity" evidence="16">
    <location>
        <begin position="434"/>
        <end position="450"/>
    </location>
</feature>
<dbReference type="GO" id="GO:0007399">
    <property type="term" value="P:nervous system development"/>
    <property type="evidence" value="ECO:0007669"/>
    <property type="project" value="UniProtKB-KW"/>
</dbReference>
<dbReference type="Pfam" id="PF21122">
    <property type="entry name" value="KA1_BRSK"/>
    <property type="match status" value="1"/>
</dbReference>
<dbReference type="InterPro" id="IPR000719">
    <property type="entry name" value="Prot_kinase_dom"/>
</dbReference>
<comment type="catalytic activity">
    <reaction evidence="13">
        <text>L-seryl-[protein] + ATP = O-phospho-L-seryl-[protein] + ADP + H(+)</text>
        <dbReference type="Rhea" id="RHEA:17989"/>
        <dbReference type="Rhea" id="RHEA-COMP:9863"/>
        <dbReference type="Rhea" id="RHEA-COMP:11604"/>
        <dbReference type="ChEBI" id="CHEBI:15378"/>
        <dbReference type="ChEBI" id="CHEBI:29999"/>
        <dbReference type="ChEBI" id="CHEBI:30616"/>
        <dbReference type="ChEBI" id="CHEBI:83421"/>
        <dbReference type="ChEBI" id="CHEBI:456216"/>
        <dbReference type="EC" id="2.7.11.1"/>
    </reaction>
</comment>
<keyword evidence="3" id="KW-0723">Serine/threonine-protein kinase</keyword>
<evidence type="ECO:0000256" key="1">
    <source>
        <dbReference type="ARBA" id="ARBA00001946"/>
    </source>
</evidence>
<dbReference type="GO" id="GO:0035556">
    <property type="term" value="P:intracellular signal transduction"/>
    <property type="evidence" value="ECO:0007669"/>
    <property type="project" value="TreeGrafter"/>
</dbReference>
<feature type="compositionally biased region" description="Polar residues" evidence="16">
    <location>
        <begin position="521"/>
        <end position="534"/>
    </location>
</feature>
<dbReference type="PROSITE" id="PS00107">
    <property type="entry name" value="PROTEIN_KINASE_ATP"/>
    <property type="match status" value="1"/>
</dbReference>
<dbReference type="Proteomes" id="UP001178508">
    <property type="component" value="Chromosome 1"/>
</dbReference>